<feature type="chain" id="PRO_5046447069" description="Cadherin domain-containing protein" evidence="1">
    <location>
        <begin position="29"/>
        <end position="362"/>
    </location>
</feature>
<dbReference type="Gene3D" id="2.60.40.10">
    <property type="entry name" value="Immunoglobulins"/>
    <property type="match status" value="1"/>
</dbReference>
<organism evidence="2 3">
    <name type="scientific">Photobacterium atrarenae</name>
    <dbReference type="NCBI Taxonomy" id="865757"/>
    <lineage>
        <taxon>Bacteria</taxon>
        <taxon>Pseudomonadati</taxon>
        <taxon>Pseudomonadota</taxon>
        <taxon>Gammaproteobacteria</taxon>
        <taxon>Vibrionales</taxon>
        <taxon>Vibrionaceae</taxon>
        <taxon>Photobacterium</taxon>
    </lineage>
</organism>
<dbReference type="RefSeq" id="WP_255390500.1">
    <property type="nucleotide sequence ID" value="NZ_CP101508.1"/>
</dbReference>
<evidence type="ECO:0000313" key="2">
    <source>
        <dbReference type="EMBL" id="UTV29166.1"/>
    </source>
</evidence>
<dbReference type="Pfam" id="PF22352">
    <property type="entry name" value="K319L-like_PKD"/>
    <property type="match status" value="1"/>
</dbReference>
<name>A0ABY5GJ20_9GAMM</name>
<proteinExistence type="predicted"/>
<sequence>MAQFSLTLKKGIRYLLLTVLLAGCSTDADDWDKKKQPEVNAGDDLVISTPITTVALQGKVKHHLDMYDTKSVQWRQSSGPSQVTLLDADELSARFIYPDQAGEYVFELTVTDTGDRKGSDKVTVIIQTVAKSVKNITMTKSATLLDAPRQTGIFEMTLQFRNPRVSVFIPSATANSWLTVSYDLNHNAVFDEGDIRVRAWQPAAGKTQSMDGQSEPVVVVESLQHGELYRLQEQGESGQLAAVEDEGFAIEVAQLASVRRPEQTGDTKEAETVLVIQLNKNFRYLAHDATQVEAILAQMNSISAMTPVQVVMKAGSETSSKDYIPAPGVYSQHDLGLVPDAEDDYIGLDPGVDLTSFSYRHR</sequence>
<keyword evidence="1" id="KW-0732">Signal</keyword>
<evidence type="ECO:0000313" key="3">
    <source>
        <dbReference type="Proteomes" id="UP001057998"/>
    </source>
</evidence>
<dbReference type="InterPro" id="IPR013783">
    <property type="entry name" value="Ig-like_fold"/>
</dbReference>
<gene>
    <name evidence="2" type="ORF">NNL38_08070</name>
</gene>
<reference evidence="2" key="1">
    <citation type="submission" date="2022-07" db="EMBL/GenBank/DDBJ databases">
        <title>Genome sequencing of Photobacterium atrarenae GJH2-4.</title>
        <authorList>
            <person name="Park S.-J."/>
        </authorList>
    </citation>
    <scope>NUCLEOTIDE SEQUENCE</scope>
    <source>
        <strain evidence="2">GJH2-4</strain>
    </source>
</reference>
<protein>
    <recommendedName>
        <fullName evidence="4">Cadherin domain-containing protein</fullName>
    </recommendedName>
</protein>
<accession>A0ABY5GJ20</accession>
<dbReference type="Proteomes" id="UP001057998">
    <property type="component" value="Chromosome 1"/>
</dbReference>
<feature type="signal peptide" evidence="1">
    <location>
        <begin position="1"/>
        <end position="28"/>
    </location>
</feature>
<dbReference type="EMBL" id="CP101508">
    <property type="protein sequence ID" value="UTV29166.1"/>
    <property type="molecule type" value="Genomic_DNA"/>
</dbReference>
<keyword evidence="3" id="KW-1185">Reference proteome</keyword>
<evidence type="ECO:0000256" key="1">
    <source>
        <dbReference type="SAM" id="SignalP"/>
    </source>
</evidence>
<evidence type="ECO:0008006" key="4">
    <source>
        <dbReference type="Google" id="ProtNLM"/>
    </source>
</evidence>